<dbReference type="Proteomes" id="UP000027931">
    <property type="component" value="Unassembled WGS sequence"/>
</dbReference>
<feature type="compositionally biased region" description="Low complexity" evidence="1">
    <location>
        <begin position="164"/>
        <end position="179"/>
    </location>
</feature>
<dbReference type="Pfam" id="PF07833">
    <property type="entry name" value="Cu_amine_oxidN1"/>
    <property type="match status" value="1"/>
</dbReference>
<reference evidence="4 5" key="1">
    <citation type="journal article" date="2013" name="Int. J. Syst. Evol. Microbiol.">
        <title>Tumebacillus flagellatus sp. nov., an alpha-amylase/pullulanase-producing bacterium isolated from cassava wastewater.</title>
        <authorList>
            <person name="Wang Q."/>
            <person name="Xie N."/>
            <person name="Qin Y."/>
            <person name="Shen N."/>
            <person name="Zhu J."/>
            <person name="Mi H."/>
            <person name="Huang R."/>
        </authorList>
    </citation>
    <scope>NUCLEOTIDE SEQUENCE [LARGE SCALE GENOMIC DNA]</scope>
    <source>
        <strain evidence="4 5">GST4</strain>
    </source>
</reference>
<feature type="signal peptide" evidence="2">
    <location>
        <begin position="1"/>
        <end position="29"/>
    </location>
</feature>
<feature type="chain" id="PRO_5001696307" description="Copper amine oxidase-like N-terminal domain-containing protein" evidence="2">
    <location>
        <begin position="30"/>
        <end position="305"/>
    </location>
</feature>
<feature type="domain" description="Copper amine oxidase-like N-terminal" evidence="3">
    <location>
        <begin position="37"/>
        <end position="146"/>
    </location>
</feature>
<dbReference type="EMBL" id="JMIR01000022">
    <property type="protein sequence ID" value="KEO82483.1"/>
    <property type="molecule type" value="Genomic_DNA"/>
</dbReference>
<evidence type="ECO:0000256" key="2">
    <source>
        <dbReference type="SAM" id="SignalP"/>
    </source>
</evidence>
<keyword evidence="2" id="KW-0732">Signal</keyword>
<sequence length="305" mass="32171">MKKSIRPVLGAFLTGAMLLTLWSGGTATAASNIRVLVDNKPVQLSYPAVLDRDRVLVPLRGVVEAMHGAVQWLEADQTAQASLGGRKVWFPIDSTTMGLNLGEGTQWKTIDVPAQIRDGHTMVPLRALSEGLGCNVGWDGATNTVRVTAPSKSDDPTIPGTSGGNDNPDANGNPGTTPSTPTPVDPNTGSVISQSLPVTQTLGNVDVTVVSMEVLATETMFRIRIDNNSTMSTSLLAGMSTMKLSNGKTIKHLGAHMDPNLFGSVEPNNSLEGYIALPGIPTGNSLLLTTQLYGNRQPLVFPIAF</sequence>
<dbReference type="OrthoDB" id="189537at2"/>
<name>A0A074LRL7_9BACL</name>
<comment type="caution">
    <text evidence="4">The sequence shown here is derived from an EMBL/GenBank/DDBJ whole genome shotgun (WGS) entry which is preliminary data.</text>
</comment>
<accession>A0A074LRL7</accession>
<dbReference type="eggNOG" id="COG0103">
    <property type="taxonomic scope" value="Bacteria"/>
</dbReference>
<protein>
    <recommendedName>
        <fullName evidence="3">Copper amine oxidase-like N-terminal domain-containing protein</fullName>
    </recommendedName>
</protein>
<evidence type="ECO:0000259" key="3">
    <source>
        <dbReference type="Pfam" id="PF07833"/>
    </source>
</evidence>
<keyword evidence="5" id="KW-1185">Reference proteome</keyword>
<proteinExistence type="predicted"/>
<organism evidence="4 5">
    <name type="scientific">Tumebacillus flagellatus</name>
    <dbReference type="NCBI Taxonomy" id="1157490"/>
    <lineage>
        <taxon>Bacteria</taxon>
        <taxon>Bacillati</taxon>
        <taxon>Bacillota</taxon>
        <taxon>Bacilli</taxon>
        <taxon>Bacillales</taxon>
        <taxon>Alicyclobacillaceae</taxon>
        <taxon>Tumebacillus</taxon>
    </lineage>
</organism>
<evidence type="ECO:0000313" key="4">
    <source>
        <dbReference type="EMBL" id="KEO82483.1"/>
    </source>
</evidence>
<dbReference type="RefSeq" id="WP_038090413.1">
    <property type="nucleotide sequence ID" value="NZ_JMIR01000022.1"/>
</dbReference>
<evidence type="ECO:0000313" key="5">
    <source>
        <dbReference type="Proteomes" id="UP000027931"/>
    </source>
</evidence>
<dbReference type="Gene3D" id="3.30.457.10">
    <property type="entry name" value="Copper amine oxidase-like, N-terminal domain"/>
    <property type="match status" value="1"/>
</dbReference>
<gene>
    <name evidence="4" type="ORF">EL26_15510</name>
</gene>
<evidence type="ECO:0000256" key="1">
    <source>
        <dbReference type="SAM" id="MobiDB-lite"/>
    </source>
</evidence>
<dbReference type="AlphaFoldDB" id="A0A074LRL7"/>
<dbReference type="InterPro" id="IPR036582">
    <property type="entry name" value="Mao_N_sf"/>
</dbReference>
<dbReference type="SUPFAM" id="SSF55383">
    <property type="entry name" value="Copper amine oxidase, domain N"/>
    <property type="match status" value="1"/>
</dbReference>
<dbReference type="InterPro" id="IPR012854">
    <property type="entry name" value="Cu_amine_oxidase-like_N"/>
</dbReference>
<dbReference type="STRING" id="1157490.EL26_15510"/>
<feature type="region of interest" description="Disordered" evidence="1">
    <location>
        <begin position="147"/>
        <end position="195"/>
    </location>
</feature>